<sequence>MQKLSSWKPLKWLPNSPLQTLCFITLLSIFFFFISTIINPNFVSNRLNSFSSHGFPPSSLHHQISNLQTHLGILLQNIHSEETDSSVTPSSFSDQVLRVAVLLDTLADTLSAPHGDPAIATIETYRDPTRPEETEIECYEDEQEERFVKSKEVLRYTNPKPNKLLDGKRKNFMDLEAVNPSIGLGCTRMTVDLDRYSTYKPYTSCPDDSDFAQKLMLRGCDPLPRRRCFSRSAPNYNHPFQFNSSLWIQPNDSNILWSHYTCKNYNCLVSIDTKNKRGFHKCVDCFDLSKKRWEEVPLNDPESAEISIDEVLSLTQTPIRIGLDFSPTTGTFAALMRERNVTIASATLNLGAPFNEVIALRGLLPLYVSIGSRLPFFDNTLDLVHSTLFLDGWIGFELLEYVVFDWDRVLRPKGVLWLDRFFCKKEEMKGYISVIEKLRYKKLLWRIVTKKDRVENELFLTAVLEKPLRV</sequence>
<comment type="caution">
    <text evidence="1">The sequence shown here is derived from an EMBL/GenBank/DDBJ whole genome shotgun (WGS) entry which is preliminary data.</text>
</comment>
<proteinExistence type="predicted"/>
<keyword evidence="2" id="KW-1185">Reference proteome</keyword>
<dbReference type="Proteomes" id="UP001055879">
    <property type="component" value="Linkage Group LG18"/>
</dbReference>
<reference evidence="1 2" key="2">
    <citation type="journal article" date="2022" name="Mol. Ecol. Resour.">
        <title>The genomes of chicory, endive, great burdock and yacon provide insights into Asteraceae paleo-polyploidization history and plant inulin production.</title>
        <authorList>
            <person name="Fan W."/>
            <person name="Wang S."/>
            <person name="Wang H."/>
            <person name="Wang A."/>
            <person name="Jiang F."/>
            <person name="Liu H."/>
            <person name="Zhao H."/>
            <person name="Xu D."/>
            <person name="Zhang Y."/>
        </authorList>
    </citation>
    <scope>NUCLEOTIDE SEQUENCE [LARGE SCALE GENOMIC DNA]</scope>
    <source>
        <strain evidence="2">cv. Niubang</strain>
    </source>
</reference>
<protein>
    <submittedName>
        <fullName evidence="1">Uncharacterized protein</fullName>
    </submittedName>
</protein>
<name>A0ACB8XFN3_ARCLA</name>
<evidence type="ECO:0000313" key="1">
    <source>
        <dbReference type="EMBL" id="KAI3665810.1"/>
    </source>
</evidence>
<gene>
    <name evidence="1" type="ORF">L6452_44445</name>
</gene>
<dbReference type="EMBL" id="CM042064">
    <property type="protein sequence ID" value="KAI3665810.1"/>
    <property type="molecule type" value="Genomic_DNA"/>
</dbReference>
<evidence type="ECO:0000313" key="2">
    <source>
        <dbReference type="Proteomes" id="UP001055879"/>
    </source>
</evidence>
<organism evidence="1 2">
    <name type="scientific">Arctium lappa</name>
    <name type="common">Greater burdock</name>
    <name type="synonym">Lappa major</name>
    <dbReference type="NCBI Taxonomy" id="4217"/>
    <lineage>
        <taxon>Eukaryota</taxon>
        <taxon>Viridiplantae</taxon>
        <taxon>Streptophyta</taxon>
        <taxon>Embryophyta</taxon>
        <taxon>Tracheophyta</taxon>
        <taxon>Spermatophyta</taxon>
        <taxon>Magnoliopsida</taxon>
        <taxon>eudicotyledons</taxon>
        <taxon>Gunneridae</taxon>
        <taxon>Pentapetalae</taxon>
        <taxon>asterids</taxon>
        <taxon>campanulids</taxon>
        <taxon>Asterales</taxon>
        <taxon>Asteraceae</taxon>
        <taxon>Carduoideae</taxon>
        <taxon>Cardueae</taxon>
        <taxon>Arctiinae</taxon>
        <taxon>Arctium</taxon>
    </lineage>
</organism>
<reference evidence="2" key="1">
    <citation type="journal article" date="2022" name="Mol. Ecol. Resour.">
        <title>The genomes of chicory, endive, great burdock and yacon provide insights into Asteraceae palaeo-polyploidization history and plant inulin production.</title>
        <authorList>
            <person name="Fan W."/>
            <person name="Wang S."/>
            <person name="Wang H."/>
            <person name="Wang A."/>
            <person name="Jiang F."/>
            <person name="Liu H."/>
            <person name="Zhao H."/>
            <person name="Xu D."/>
            <person name="Zhang Y."/>
        </authorList>
    </citation>
    <scope>NUCLEOTIDE SEQUENCE [LARGE SCALE GENOMIC DNA]</scope>
    <source>
        <strain evidence="2">cv. Niubang</strain>
    </source>
</reference>
<accession>A0ACB8XFN3</accession>